<feature type="domain" description="Carbohydrate kinase FGGY N-terminal" evidence="6">
    <location>
        <begin position="6"/>
        <end position="248"/>
    </location>
</feature>
<dbReference type="Pfam" id="PF00370">
    <property type="entry name" value="FGGY_N"/>
    <property type="match status" value="1"/>
</dbReference>
<reference evidence="8 9" key="1">
    <citation type="submission" date="2016-11" db="EMBL/GenBank/DDBJ databases">
        <authorList>
            <person name="Jaros S."/>
            <person name="Januszkiewicz K."/>
            <person name="Wedrychowicz H."/>
        </authorList>
    </citation>
    <scope>NUCLEOTIDE SEQUENCE [LARGE SCALE GENOMIC DNA]</scope>
    <source>
        <strain evidence="8 9">OK807</strain>
    </source>
</reference>
<dbReference type="EMBL" id="FPJO01000006">
    <property type="protein sequence ID" value="SFX76441.1"/>
    <property type="molecule type" value="Genomic_DNA"/>
</dbReference>
<dbReference type="PANTHER" id="PTHR43095:SF3">
    <property type="entry name" value="L-XYLULOSE_3-KETO-L-GULONATE KINASE"/>
    <property type="match status" value="1"/>
</dbReference>
<dbReference type="GO" id="GO:0016773">
    <property type="term" value="F:phosphotransferase activity, alcohol group as acceptor"/>
    <property type="evidence" value="ECO:0007669"/>
    <property type="project" value="InterPro"/>
</dbReference>
<dbReference type="RefSeq" id="WP_079179433.1">
    <property type="nucleotide sequence ID" value="NZ_CP108284.1"/>
</dbReference>
<dbReference type="PANTHER" id="PTHR43095">
    <property type="entry name" value="SUGAR KINASE"/>
    <property type="match status" value="1"/>
</dbReference>
<organism evidence="8 9">
    <name type="scientific">Streptomyces atratus</name>
    <dbReference type="NCBI Taxonomy" id="1893"/>
    <lineage>
        <taxon>Bacteria</taxon>
        <taxon>Bacillati</taxon>
        <taxon>Actinomycetota</taxon>
        <taxon>Actinomycetes</taxon>
        <taxon>Kitasatosporales</taxon>
        <taxon>Streptomycetaceae</taxon>
        <taxon>Streptomyces</taxon>
    </lineage>
</organism>
<dbReference type="InterPro" id="IPR018484">
    <property type="entry name" value="FGGY_N"/>
</dbReference>
<dbReference type="InterPro" id="IPR050406">
    <property type="entry name" value="FGGY_Carb_Kinase"/>
</dbReference>
<evidence type="ECO:0000313" key="9">
    <source>
        <dbReference type="Proteomes" id="UP000181909"/>
    </source>
</evidence>
<evidence type="ECO:0000313" key="8">
    <source>
        <dbReference type="EMBL" id="SFX76441.1"/>
    </source>
</evidence>
<dbReference type="STRING" id="1893.SAMN02787144_100651"/>
<dbReference type="PIRSF" id="PIRSF000538">
    <property type="entry name" value="GlpK"/>
    <property type="match status" value="1"/>
</dbReference>
<feature type="domain" description="Carbohydrate kinase FGGY C-terminal" evidence="7">
    <location>
        <begin position="258"/>
        <end position="442"/>
    </location>
</feature>
<evidence type="ECO:0000256" key="5">
    <source>
        <dbReference type="SAM" id="MobiDB-lite"/>
    </source>
</evidence>
<dbReference type="InterPro" id="IPR043129">
    <property type="entry name" value="ATPase_NBD"/>
</dbReference>
<evidence type="ECO:0000259" key="6">
    <source>
        <dbReference type="Pfam" id="PF00370"/>
    </source>
</evidence>
<dbReference type="SUPFAM" id="SSF53067">
    <property type="entry name" value="Actin-like ATPase domain"/>
    <property type="match status" value="2"/>
</dbReference>
<dbReference type="AlphaFoldDB" id="A0A1K1ZQJ9"/>
<dbReference type="InterPro" id="IPR018485">
    <property type="entry name" value="FGGY_C"/>
</dbReference>
<dbReference type="InterPro" id="IPR018483">
    <property type="entry name" value="Carb_kinase_FGGY_CS"/>
</dbReference>
<proteinExistence type="inferred from homology"/>
<accession>A0A1K1ZQJ9</accession>
<dbReference type="Proteomes" id="UP000181909">
    <property type="component" value="Unassembled WGS sequence"/>
</dbReference>
<dbReference type="PROSITE" id="PS00445">
    <property type="entry name" value="FGGY_KINASES_2"/>
    <property type="match status" value="1"/>
</dbReference>
<evidence type="ECO:0000256" key="1">
    <source>
        <dbReference type="ARBA" id="ARBA00009156"/>
    </source>
</evidence>
<feature type="compositionally biased region" description="Low complexity" evidence="5">
    <location>
        <begin position="513"/>
        <end position="529"/>
    </location>
</feature>
<dbReference type="OrthoDB" id="9782710at2"/>
<evidence type="ECO:0000256" key="4">
    <source>
        <dbReference type="RuleBase" id="RU003733"/>
    </source>
</evidence>
<comment type="similarity">
    <text evidence="1 4">Belongs to the FGGY kinase family.</text>
</comment>
<dbReference type="InterPro" id="IPR000577">
    <property type="entry name" value="Carb_kinase_FGGY"/>
</dbReference>
<evidence type="ECO:0000259" key="7">
    <source>
        <dbReference type="Pfam" id="PF02782"/>
    </source>
</evidence>
<dbReference type="Gene3D" id="3.30.420.40">
    <property type="match status" value="2"/>
</dbReference>
<protein>
    <submittedName>
        <fullName evidence="8">Xylulokinase</fullName>
    </submittedName>
</protein>
<dbReference type="GO" id="GO:0005975">
    <property type="term" value="P:carbohydrate metabolic process"/>
    <property type="evidence" value="ECO:0007669"/>
    <property type="project" value="InterPro"/>
</dbReference>
<dbReference type="Pfam" id="PF02782">
    <property type="entry name" value="FGGY_C"/>
    <property type="match status" value="1"/>
</dbReference>
<keyword evidence="3 4" id="KW-0418">Kinase</keyword>
<feature type="region of interest" description="Disordered" evidence="5">
    <location>
        <begin position="499"/>
        <end position="535"/>
    </location>
</feature>
<name>A0A1K1ZQJ9_STRAR</name>
<keyword evidence="2 4" id="KW-0808">Transferase</keyword>
<sequence length="535" mass="55419">MARQAVVGIDAGTTAVKAVVLARDGGQLGWARAPLGVTHHGDRVEQDMDEVWSAVRDTVRSAVRQAGDSVEIAAVGVTGQGDGAWLVDADGRPCGPARIWMDGAAADRGACWEADGRGALVHEVTGSSLFPGALPVLLEQLEADYPERLAQAAHHLNCKDWIRFRLTGEVATDASEASRTYLDVAAGKYSDALIEGLGHQRFRRLLAPVRPPASPAGRITAEAAAATGLPVGVPVSAGLVDAAAGGVGLGAVRPGDAYLIVGTTAFTATVHRDSRDRRAQGQITLATGLDGQALACLAPMTGAPNLDWVRRVTGLEDSDWPEVEQVARTAGPGAGGVVYLPYGSPSGERAPFIDSAASASWVGMSVRTTAGQLLRAVYEGIAFTLRECLGAPVPGRVLRIAGGSASSDLLCQVLADVTGEPVVRSTAPELGARGVAALAMVTGGVAEDLDAALTALARPTDAFRPDPALREPYDRQARVFAAARDALRPVWSALRELRTEAEAPPSVSPATNTSSTSDLSDLSDTSDTSDTSEHL</sequence>
<evidence type="ECO:0000256" key="3">
    <source>
        <dbReference type="ARBA" id="ARBA00022777"/>
    </source>
</evidence>
<dbReference type="GO" id="GO:0016301">
    <property type="term" value="F:kinase activity"/>
    <property type="evidence" value="ECO:0007669"/>
    <property type="project" value="UniProtKB-KW"/>
</dbReference>
<gene>
    <name evidence="8" type="ORF">SAMN02787144_100651</name>
</gene>
<evidence type="ECO:0000256" key="2">
    <source>
        <dbReference type="ARBA" id="ARBA00022679"/>
    </source>
</evidence>